<dbReference type="Gene3D" id="1.10.10.440">
    <property type="entry name" value="FF domain"/>
    <property type="match status" value="5"/>
</dbReference>
<dbReference type="Pfam" id="PF25432">
    <property type="entry name" value="FF_PRPF40A"/>
    <property type="match status" value="1"/>
</dbReference>
<dbReference type="PROSITE" id="PS51676">
    <property type="entry name" value="FF"/>
    <property type="match status" value="2"/>
</dbReference>
<dbReference type="SUPFAM" id="SSF51045">
    <property type="entry name" value="WW domain"/>
    <property type="match status" value="2"/>
</dbReference>
<gene>
    <name evidence="9" type="primary">PRP40</name>
    <name evidence="9" type="ORF">LTR09_002780</name>
</gene>
<dbReference type="InterPro" id="IPR001202">
    <property type="entry name" value="WW_dom"/>
</dbReference>
<evidence type="ECO:0000313" key="9">
    <source>
        <dbReference type="EMBL" id="KAK3056273.1"/>
    </source>
</evidence>
<feature type="region of interest" description="Disordered" evidence="6">
    <location>
        <begin position="76"/>
        <end position="161"/>
    </location>
</feature>
<dbReference type="Pfam" id="PF00397">
    <property type="entry name" value="WW"/>
    <property type="match status" value="2"/>
</dbReference>
<dbReference type="GO" id="GO:0071004">
    <property type="term" value="C:U2-type prespliceosome"/>
    <property type="evidence" value="ECO:0007669"/>
    <property type="project" value="TreeGrafter"/>
</dbReference>
<dbReference type="Proteomes" id="UP001271007">
    <property type="component" value="Unassembled WGS sequence"/>
</dbReference>
<feature type="region of interest" description="Disordered" evidence="6">
    <location>
        <begin position="563"/>
        <end position="753"/>
    </location>
</feature>
<feature type="domain" description="FF" evidence="8">
    <location>
        <begin position="378"/>
        <end position="439"/>
    </location>
</feature>
<name>A0AAJ0GF22_9PEZI</name>
<evidence type="ECO:0000259" key="8">
    <source>
        <dbReference type="PROSITE" id="PS51676"/>
    </source>
</evidence>
<comment type="caution">
    <text evidence="9">The sequence shown here is derived from an EMBL/GenBank/DDBJ whole genome shotgun (WGS) entry which is preliminary data.</text>
</comment>
<keyword evidence="5" id="KW-0539">Nucleus</keyword>
<evidence type="ECO:0000256" key="3">
    <source>
        <dbReference type="ARBA" id="ARBA00022737"/>
    </source>
</evidence>
<protein>
    <submittedName>
        <fullName evidence="9">U1 snRNP protein</fullName>
    </submittedName>
</protein>
<evidence type="ECO:0000256" key="6">
    <source>
        <dbReference type="SAM" id="MobiDB-lite"/>
    </source>
</evidence>
<feature type="domain" description="WW" evidence="7">
    <location>
        <begin position="1"/>
        <end position="31"/>
    </location>
</feature>
<sequence>MSAWKAAKTSEGKVYYYKVGTQETSWTKPEDFVDEAPPTSFTPNAPSAADGTWIETKTTDGKVYYYHSVTKQTSWTVPEGYRPPQQSAAPPSNFVAGGARNFSNQERENTDRRIERRPDRDHGLPQKPNFDGGRGGGQPWEQRQENTGYRGAMPVKTDKPEYATPEQAEEAFFTLLRKHKISSDAAWEDVLRTVIKERDFRAIDDPRDRRSAFYKYCTEMRTQEIDKARERSAKLRQDFLKMLSTHDEIKHSTRWKTARPIIELEVAFKSAGDDDQRRMLFEEYSSKLKKKHAEDQIEQHRKGLRELHNMLQVLVTDSDTKWHDAKEAVLNNERFNTDETFTTITKLDIINAFESHIKTLERVRNETAQIEKNMQYRRDRQTRDAFKQLLQELRIKEKITAVTKWTDVLPLLVEDKRYINAAGNQGSSPLELFWDVIDEEERTLHILRENALDVLEARQFEMVLTTTLDDFSQIMAADKRTRGLTTAQLTLVYDSLMTKVKKRAADDKMLSERSQRKAIDALRSVIKHLEPPVRSADAYEDIAPRLHSYEEYKVLDDEGRKTAFDKHIRRQKEKDEERHRDRSRRDRDRNGSRRDHDRDHDRRRRSRSPEIDAYAADRNRAQADRERQYRKPSFGITPPPRERRDDREDRGYRRDRRENMHERERVDRERVRDRGYVSRADPRDRERVLDYGDEDAVGSRPGSVRKRRESEGTNGGGREAKRSRRSGRSPEPAPMEMDDNAPALQSGSEEGEIEENTTALPYHIPNPVALPQTGLTASITPAAIVPAAIIPASIRTLVNQRLDEIAENAVQNPNAAYQQTIQLISELETGAWDAKRLASAIRYSMRGH</sequence>
<dbReference type="GO" id="GO:0003723">
    <property type="term" value="F:RNA binding"/>
    <property type="evidence" value="ECO:0007669"/>
    <property type="project" value="TreeGrafter"/>
</dbReference>
<evidence type="ECO:0000256" key="4">
    <source>
        <dbReference type="ARBA" id="ARBA00023187"/>
    </source>
</evidence>
<keyword evidence="3" id="KW-0677">Repeat</keyword>
<evidence type="ECO:0000256" key="2">
    <source>
        <dbReference type="ARBA" id="ARBA00022664"/>
    </source>
</evidence>
<feature type="domain" description="WW" evidence="7">
    <location>
        <begin position="47"/>
        <end position="80"/>
    </location>
</feature>
<proteinExistence type="predicted"/>
<evidence type="ECO:0000256" key="1">
    <source>
        <dbReference type="ARBA" id="ARBA00004123"/>
    </source>
</evidence>
<organism evidence="9 10">
    <name type="scientific">Extremus antarcticus</name>
    <dbReference type="NCBI Taxonomy" id="702011"/>
    <lineage>
        <taxon>Eukaryota</taxon>
        <taxon>Fungi</taxon>
        <taxon>Dikarya</taxon>
        <taxon>Ascomycota</taxon>
        <taxon>Pezizomycotina</taxon>
        <taxon>Dothideomycetes</taxon>
        <taxon>Dothideomycetidae</taxon>
        <taxon>Mycosphaerellales</taxon>
        <taxon>Extremaceae</taxon>
        <taxon>Extremus</taxon>
    </lineage>
</organism>
<dbReference type="Pfam" id="PF01846">
    <property type="entry name" value="FF"/>
    <property type="match status" value="3"/>
</dbReference>
<dbReference type="AlphaFoldDB" id="A0AAJ0GF22"/>
<keyword evidence="4" id="KW-0508">mRNA splicing</keyword>
<dbReference type="GO" id="GO:0005685">
    <property type="term" value="C:U1 snRNP"/>
    <property type="evidence" value="ECO:0007669"/>
    <property type="project" value="TreeGrafter"/>
</dbReference>
<dbReference type="PANTHER" id="PTHR11864:SF0">
    <property type="entry name" value="PRP40 PRE-MRNA PROCESSING FACTOR 40 HOMOLOG A (YEAST)"/>
    <property type="match status" value="1"/>
</dbReference>
<dbReference type="PROSITE" id="PS50020">
    <property type="entry name" value="WW_DOMAIN_2"/>
    <property type="match status" value="2"/>
</dbReference>
<dbReference type="SUPFAM" id="SSF81698">
    <property type="entry name" value="FF domain"/>
    <property type="match status" value="5"/>
</dbReference>
<dbReference type="SMART" id="SM00441">
    <property type="entry name" value="FF"/>
    <property type="match status" value="5"/>
</dbReference>
<dbReference type="PANTHER" id="PTHR11864">
    <property type="entry name" value="PRE-MRNA-PROCESSING PROTEIN PRP40"/>
    <property type="match status" value="1"/>
</dbReference>
<keyword evidence="2" id="KW-0507">mRNA processing</keyword>
<dbReference type="FunFam" id="1.10.10.440:FF:000013">
    <property type="entry name" value="pre-mRNA-processing protein 40A isoform X1"/>
    <property type="match status" value="1"/>
</dbReference>
<dbReference type="Gene3D" id="2.20.70.10">
    <property type="match status" value="2"/>
</dbReference>
<feature type="domain" description="FF" evidence="8">
    <location>
        <begin position="162"/>
        <end position="219"/>
    </location>
</feature>
<dbReference type="EMBL" id="JAWDJX010000006">
    <property type="protein sequence ID" value="KAK3056273.1"/>
    <property type="molecule type" value="Genomic_DNA"/>
</dbReference>
<feature type="region of interest" description="Disordered" evidence="6">
    <location>
        <begin position="28"/>
        <end position="48"/>
    </location>
</feature>
<evidence type="ECO:0000313" key="10">
    <source>
        <dbReference type="Proteomes" id="UP001271007"/>
    </source>
</evidence>
<keyword evidence="10" id="KW-1185">Reference proteome</keyword>
<evidence type="ECO:0000256" key="5">
    <source>
        <dbReference type="ARBA" id="ARBA00023242"/>
    </source>
</evidence>
<dbReference type="CDD" id="cd00201">
    <property type="entry name" value="WW"/>
    <property type="match status" value="2"/>
</dbReference>
<feature type="compositionally biased region" description="Basic and acidic residues" evidence="6">
    <location>
        <begin position="105"/>
        <end position="124"/>
    </location>
</feature>
<dbReference type="SMART" id="SM00456">
    <property type="entry name" value="WW"/>
    <property type="match status" value="2"/>
</dbReference>
<evidence type="ECO:0000259" key="7">
    <source>
        <dbReference type="PROSITE" id="PS50020"/>
    </source>
</evidence>
<dbReference type="PROSITE" id="PS01159">
    <property type="entry name" value="WW_DOMAIN_1"/>
    <property type="match status" value="2"/>
</dbReference>
<feature type="compositionally biased region" description="Basic and acidic residues" evidence="6">
    <location>
        <begin position="640"/>
        <end position="690"/>
    </location>
</feature>
<accession>A0AAJ0GF22</accession>
<dbReference type="GO" id="GO:0045292">
    <property type="term" value="P:mRNA cis splicing, via spliceosome"/>
    <property type="evidence" value="ECO:0007669"/>
    <property type="project" value="InterPro"/>
</dbReference>
<dbReference type="InterPro" id="IPR036517">
    <property type="entry name" value="FF_domain_sf"/>
</dbReference>
<dbReference type="InterPro" id="IPR036020">
    <property type="entry name" value="WW_dom_sf"/>
</dbReference>
<feature type="compositionally biased region" description="Basic and acidic residues" evidence="6">
    <location>
        <begin position="563"/>
        <end position="600"/>
    </location>
</feature>
<reference evidence="9" key="1">
    <citation type="submission" date="2023-04" db="EMBL/GenBank/DDBJ databases">
        <title>Black Yeasts Isolated from many extreme environments.</title>
        <authorList>
            <person name="Coleine C."/>
            <person name="Stajich J.E."/>
            <person name="Selbmann L."/>
        </authorList>
    </citation>
    <scope>NUCLEOTIDE SEQUENCE</scope>
    <source>
        <strain evidence="9">CCFEE 5312</strain>
    </source>
</reference>
<comment type="subcellular location">
    <subcellularLocation>
        <location evidence="1">Nucleus</location>
    </subcellularLocation>
</comment>
<dbReference type="InterPro" id="IPR002713">
    <property type="entry name" value="FF_domain"/>
</dbReference>
<dbReference type="InterPro" id="IPR039726">
    <property type="entry name" value="Prp40-like"/>
</dbReference>
<feature type="compositionally biased region" description="Basic and acidic residues" evidence="6">
    <location>
        <begin position="607"/>
        <end position="629"/>
    </location>
</feature>